<name>A0AAD7EDK6_9AGAR</name>
<comment type="caution">
    <text evidence="1">The sequence shown here is derived from an EMBL/GenBank/DDBJ whole genome shotgun (WGS) entry which is preliminary data.</text>
</comment>
<sequence>PCSDVGMRIVEPDLDNRGQRIMFIIHVDTILRGAHLIDIYGTRFLPRHFKYSDSLDRFEAFYINKYADHHVHEIA</sequence>
<gene>
    <name evidence="1" type="ORF">DFH08DRAFT_628048</name>
</gene>
<proteinExistence type="predicted"/>
<evidence type="ECO:0000313" key="2">
    <source>
        <dbReference type="Proteomes" id="UP001218218"/>
    </source>
</evidence>
<feature type="non-terminal residue" evidence="1">
    <location>
        <position position="75"/>
    </location>
</feature>
<organism evidence="1 2">
    <name type="scientific">Mycena albidolilacea</name>
    <dbReference type="NCBI Taxonomy" id="1033008"/>
    <lineage>
        <taxon>Eukaryota</taxon>
        <taxon>Fungi</taxon>
        <taxon>Dikarya</taxon>
        <taxon>Basidiomycota</taxon>
        <taxon>Agaricomycotina</taxon>
        <taxon>Agaricomycetes</taxon>
        <taxon>Agaricomycetidae</taxon>
        <taxon>Agaricales</taxon>
        <taxon>Marasmiineae</taxon>
        <taxon>Mycenaceae</taxon>
        <taxon>Mycena</taxon>
    </lineage>
</organism>
<dbReference type="AlphaFoldDB" id="A0AAD7EDK6"/>
<keyword evidence="2" id="KW-1185">Reference proteome</keyword>
<dbReference type="EMBL" id="JARIHO010000071">
    <property type="protein sequence ID" value="KAJ7312608.1"/>
    <property type="molecule type" value="Genomic_DNA"/>
</dbReference>
<reference evidence="1" key="1">
    <citation type="submission" date="2023-03" db="EMBL/GenBank/DDBJ databases">
        <title>Massive genome expansion in bonnet fungi (Mycena s.s.) driven by repeated elements and novel gene families across ecological guilds.</title>
        <authorList>
            <consortium name="Lawrence Berkeley National Laboratory"/>
            <person name="Harder C.B."/>
            <person name="Miyauchi S."/>
            <person name="Viragh M."/>
            <person name="Kuo A."/>
            <person name="Thoen E."/>
            <person name="Andreopoulos B."/>
            <person name="Lu D."/>
            <person name="Skrede I."/>
            <person name="Drula E."/>
            <person name="Henrissat B."/>
            <person name="Morin E."/>
            <person name="Kohler A."/>
            <person name="Barry K."/>
            <person name="LaButti K."/>
            <person name="Morin E."/>
            <person name="Salamov A."/>
            <person name="Lipzen A."/>
            <person name="Mereny Z."/>
            <person name="Hegedus B."/>
            <person name="Baldrian P."/>
            <person name="Stursova M."/>
            <person name="Weitz H."/>
            <person name="Taylor A."/>
            <person name="Grigoriev I.V."/>
            <person name="Nagy L.G."/>
            <person name="Martin F."/>
            <person name="Kauserud H."/>
        </authorList>
    </citation>
    <scope>NUCLEOTIDE SEQUENCE</scope>
    <source>
        <strain evidence="1">CBHHK002</strain>
    </source>
</reference>
<accession>A0AAD7EDK6</accession>
<protein>
    <submittedName>
        <fullName evidence="1">Uncharacterized protein</fullName>
    </submittedName>
</protein>
<dbReference type="Proteomes" id="UP001218218">
    <property type="component" value="Unassembled WGS sequence"/>
</dbReference>
<feature type="non-terminal residue" evidence="1">
    <location>
        <position position="1"/>
    </location>
</feature>
<evidence type="ECO:0000313" key="1">
    <source>
        <dbReference type="EMBL" id="KAJ7312608.1"/>
    </source>
</evidence>